<feature type="region of interest" description="Disordered" evidence="1">
    <location>
        <begin position="506"/>
        <end position="532"/>
    </location>
</feature>
<keyword evidence="3" id="KW-1185">Reference proteome</keyword>
<feature type="region of interest" description="Disordered" evidence="1">
    <location>
        <begin position="413"/>
        <end position="447"/>
    </location>
</feature>
<evidence type="ECO:0000313" key="2">
    <source>
        <dbReference type="EMBL" id="CAH0363729.1"/>
    </source>
</evidence>
<dbReference type="AlphaFoldDB" id="A0A8J2WQW8"/>
<proteinExistence type="predicted"/>
<dbReference type="Proteomes" id="UP000789595">
    <property type="component" value="Unassembled WGS sequence"/>
</dbReference>
<organism evidence="2 3">
    <name type="scientific">Pelagomonas calceolata</name>
    <dbReference type="NCBI Taxonomy" id="35677"/>
    <lineage>
        <taxon>Eukaryota</taxon>
        <taxon>Sar</taxon>
        <taxon>Stramenopiles</taxon>
        <taxon>Ochrophyta</taxon>
        <taxon>Pelagophyceae</taxon>
        <taxon>Pelagomonadales</taxon>
        <taxon>Pelagomonadaceae</taxon>
        <taxon>Pelagomonas</taxon>
    </lineage>
</organism>
<reference evidence="2" key="1">
    <citation type="submission" date="2021-11" db="EMBL/GenBank/DDBJ databases">
        <authorList>
            <consortium name="Genoscope - CEA"/>
            <person name="William W."/>
        </authorList>
    </citation>
    <scope>NUCLEOTIDE SEQUENCE</scope>
</reference>
<sequence length="570" mass="62344">MTTTAEACVEAYLQEQAKQQPVDKKTKKQRAALRKQVEALFADDALLLLGRAQLSEINAAGKYALPLSELAALPRLKSLLKNQDGEALIRAALEDSELVSISDACVERPLAQDLVQQYDAQLRRHVSYIFSDDGLQSCPPGKLRSMLDEDENTLFLPLASVVDIKKIKELLKNEADKVDACRAAIDAAEPGTLICRVEDHEQGPRVVRTQDLPDEIWELLESNPAGGRAVAVTNIRGKDAPALRLAFAKVGTIEAVELGEDERGAPTASIIFDEELGAIRAVEELNDEDNWRFGMRVRLESGMAPSAARKAAGLPPRPKEKKPQFNERCATEGSSRAAAPPPPPIPVVPVPVIVEEIPEGRQRGKLVYLKEGKFGFIRPRDAKSKDDHAFFNMNELPKNLKLKLGDYLEYTPATGEPKNGAPGKPRATKVERAPRPKKPSKKQLEDAAEAARVAALAAAALERRNAPPVSKLEALALRVEERRSTSESAEVDEAEERPDRLRSRLRLKARSASEPEQPFSDVSKLAKGPDGTTGFLRTRTIKPFGFSAEVAEFVPSFLPADPPHGGGNIY</sequence>
<comment type="caution">
    <text evidence="2">The sequence shown here is derived from an EMBL/GenBank/DDBJ whole genome shotgun (WGS) entry which is preliminary data.</text>
</comment>
<dbReference type="EMBL" id="CAKKNE010000001">
    <property type="protein sequence ID" value="CAH0363729.1"/>
    <property type="molecule type" value="Genomic_DNA"/>
</dbReference>
<evidence type="ECO:0000313" key="3">
    <source>
        <dbReference type="Proteomes" id="UP000789595"/>
    </source>
</evidence>
<dbReference type="InterPro" id="IPR012340">
    <property type="entry name" value="NA-bd_OB-fold"/>
</dbReference>
<gene>
    <name evidence="2" type="ORF">PECAL_1P00590</name>
</gene>
<dbReference type="Gene3D" id="2.40.50.140">
    <property type="entry name" value="Nucleic acid-binding proteins"/>
    <property type="match status" value="1"/>
</dbReference>
<feature type="region of interest" description="Disordered" evidence="1">
    <location>
        <begin position="304"/>
        <end position="344"/>
    </location>
</feature>
<feature type="region of interest" description="Disordered" evidence="1">
    <location>
        <begin position="480"/>
        <end position="499"/>
    </location>
</feature>
<name>A0A8J2WQW8_9STRA</name>
<evidence type="ECO:0000256" key="1">
    <source>
        <dbReference type="SAM" id="MobiDB-lite"/>
    </source>
</evidence>
<dbReference type="OrthoDB" id="435402at2759"/>
<protein>
    <submittedName>
        <fullName evidence="2">Uncharacterized protein</fullName>
    </submittedName>
</protein>
<accession>A0A8J2WQW8</accession>